<dbReference type="AlphaFoldDB" id="A0A0B7N0D9"/>
<dbReference type="Proteomes" id="UP000054107">
    <property type="component" value="Unassembled WGS sequence"/>
</dbReference>
<evidence type="ECO:0008006" key="3">
    <source>
        <dbReference type="Google" id="ProtNLM"/>
    </source>
</evidence>
<name>A0A0B7N0D9_9FUNG</name>
<dbReference type="EMBL" id="LN726902">
    <property type="protein sequence ID" value="CEP11776.1"/>
    <property type="molecule type" value="Genomic_DNA"/>
</dbReference>
<dbReference type="InterPro" id="IPR036397">
    <property type="entry name" value="RNaseH_sf"/>
</dbReference>
<gene>
    <name evidence="1" type="primary">PARPA_05661.1 scaffold 19295</name>
</gene>
<dbReference type="InterPro" id="IPR012337">
    <property type="entry name" value="RNaseH-like_sf"/>
</dbReference>
<dbReference type="CDD" id="cd09275">
    <property type="entry name" value="RNase_HI_RT_DIRS1"/>
    <property type="match status" value="1"/>
</dbReference>
<protein>
    <recommendedName>
        <fullName evidence="3">RNase H type-1 domain-containing protein</fullName>
    </recommendedName>
</protein>
<keyword evidence="2" id="KW-1185">Reference proteome</keyword>
<dbReference type="STRING" id="35722.A0A0B7N0D9"/>
<dbReference type="GO" id="GO:0003676">
    <property type="term" value="F:nucleic acid binding"/>
    <property type="evidence" value="ECO:0007669"/>
    <property type="project" value="InterPro"/>
</dbReference>
<dbReference type="OrthoDB" id="2201641at2759"/>
<organism evidence="1 2">
    <name type="scientific">Parasitella parasitica</name>
    <dbReference type="NCBI Taxonomy" id="35722"/>
    <lineage>
        <taxon>Eukaryota</taxon>
        <taxon>Fungi</taxon>
        <taxon>Fungi incertae sedis</taxon>
        <taxon>Mucoromycota</taxon>
        <taxon>Mucoromycotina</taxon>
        <taxon>Mucoromycetes</taxon>
        <taxon>Mucorales</taxon>
        <taxon>Mucorineae</taxon>
        <taxon>Mucoraceae</taxon>
        <taxon>Parasitella</taxon>
    </lineage>
</organism>
<accession>A0A0B7N0D9</accession>
<evidence type="ECO:0000313" key="2">
    <source>
        <dbReference type="Proteomes" id="UP000054107"/>
    </source>
</evidence>
<evidence type="ECO:0000313" key="1">
    <source>
        <dbReference type="EMBL" id="CEP11776.1"/>
    </source>
</evidence>
<proteinExistence type="predicted"/>
<dbReference type="PANTHER" id="PTHR33050:SF7">
    <property type="entry name" value="RIBONUCLEASE H"/>
    <property type="match status" value="1"/>
</dbReference>
<dbReference type="Gene3D" id="3.30.420.10">
    <property type="entry name" value="Ribonuclease H-like superfamily/Ribonuclease H"/>
    <property type="match status" value="1"/>
</dbReference>
<dbReference type="InterPro" id="IPR052055">
    <property type="entry name" value="Hepadnavirus_pol/RT"/>
</dbReference>
<dbReference type="SUPFAM" id="SSF53098">
    <property type="entry name" value="Ribonuclease H-like"/>
    <property type="match status" value="1"/>
</dbReference>
<reference evidence="1 2" key="1">
    <citation type="submission" date="2014-09" db="EMBL/GenBank/DDBJ databases">
        <authorList>
            <person name="Ellenberger Sabrina"/>
        </authorList>
    </citation>
    <scope>NUCLEOTIDE SEQUENCE [LARGE SCALE GENOMIC DNA]</scope>
    <source>
        <strain evidence="1 2">CBS 412.66</strain>
    </source>
</reference>
<feature type="non-terminal residue" evidence="1">
    <location>
        <position position="192"/>
    </location>
</feature>
<dbReference type="PANTHER" id="PTHR33050">
    <property type="entry name" value="REVERSE TRANSCRIPTASE DOMAIN-CONTAINING PROTEIN"/>
    <property type="match status" value="1"/>
</dbReference>
<sequence length="192" mass="22469">MFVDASNTGWGCSWKHHRAHGYWTAQEAAQSINWRELKAAHLALKTFHPPPNSTVLIRTDNTTSLSYINKQGGTRSLPLLELATEVWTWCLQHKIMIQAQHIQGLHNKIADFESRRQFFKNQWMIKPHIFQQIQQTWGPFSIDLFADRTTRLLPNYVSWMPDPEARYTDALSIPWNNFLNPYANPPWNLISR</sequence>